<evidence type="ECO:0000256" key="1">
    <source>
        <dbReference type="SAM" id="MobiDB-lite"/>
    </source>
</evidence>
<dbReference type="OrthoDB" id="2162294at2759"/>
<comment type="caution">
    <text evidence="2">The sequence shown here is derived from an EMBL/GenBank/DDBJ whole genome shotgun (WGS) entry which is preliminary data.</text>
</comment>
<organism evidence="2 3">
    <name type="scientific">Anaeromyces robustus</name>
    <dbReference type="NCBI Taxonomy" id="1754192"/>
    <lineage>
        <taxon>Eukaryota</taxon>
        <taxon>Fungi</taxon>
        <taxon>Fungi incertae sedis</taxon>
        <taxon>Chytridiomycota</taxon>
        <taxon>Chytridiomycota incertae sedis</taxon>
        <taxon>Neocallimastigomycetes</taxon>
        <taxon>Neocallimastigales</taxon>
        <taxon>Neocallimastigaceae</taxon>
        <taxon>Anaeromyces</taxon>
    </lineage>
</organism>
<name>A0A1Y1XQE2_9FUNG</name>
<reference evidence="2 3" key="2">
    <citation type="submission" date="2016-08" db="EMBL/GenBank/DDBJ databases">
        <title>Pervasive Adenine N6-methylation of Active Genes in Fungi.</title>
        <authorList>
            <consortium name="DOE Joint Genome Institute"/>
            <person name="Mondo S.J."/>
            <person name="Dannebaum R.O."/>
            <person name="Kuo R.C."/>
            <person name="Labutti K."/>
            <person name="Haridas S."/>
            <person name="Kuo A."/>
            <person name="Salamov A."/>
            <person name="Ahrendt S.R."/>
            <person name="Lipzen A."/>
            <person name="Sullivan W."/>
            <person name="Andreopoulos W.B."/>
            <person name="Clum A."/>
            <person name="Lindquist E."/>
            <person name="Daum C."/>
            <person name="Ramamoorthy G.K."/>
            <person name="Gryganskyi A."/>
            <person name="Culley D."/>
            <person name="Magnuson J.K."/>
            <person name="James T.Y."/>
            <person name="O'Malley M.A."/>
            <person name="Stajich J.E."/>
            <person name="Spatafora J.W."/>
            <person name="Visel A."/>
            <person name="Grigoriev I.V."/>
        </authorList>
    </citation>
    <scope>NUCLEOTIDE SEQUENCE [LARGE SCALE GENOMIC DNA]</scope>
    <source>
        <strain evidence="2 3">S4</strain>
    </source>
</reference>
<keyword evidence="3" id="KW-1185">Reference proteome</keyword>
<feature type="compositionally biased region" description="Low complexity" evidence="1">
    <location>
        <begin position="1"/>
        <end position="15"/>
    </location>
</feature>
<dbReference type="STRING" id="1754192.A0A1Y1XQE2"/>
<sequence>MNNLNSNINNNSSLITSPGLKNGSGTSLSSRNYYSSYISSTTPTSSSPLLSSTNVNPGNVPSSSNLFSGTSQSSLSMYDNRSGMIPSLPTEIFKTYWSEKEEREGERILDDYVKHRQEELKLLQERRKTLYEQELLDLDVEKWENQRNVIQKQLKYLDQSMAGLQSISG</sequence>
<feature type="region of interest" description="Disordered" evidence="1">
    <location>
        <begin position="1"/>
        <end position="26"/>
    </location>
</feature>
<dbReference type="AlphaFoldDB" id="A0A1Y1XQE2"/>
<gene>
    <name evidence="2" type="ORF">BCR32DRAFT_324171</name>
</gene>
<evidence type="ECO:0000313" key="3">
    <source>
        <dbReference type="Proteomes" id="UP000193944"/>
    </source>
</evidence>
<protein>
    <submittedName>
        <fullName evidence="2">Uncharacterized protein</fullName>
    </submittedName>
</protein>
<reference evidence="2 3" key="1">
    <citation type="submission" date="2016-08" db="EMBL/GenBank/DDBJ databases">
        <title>A Parts List for Fungal Cellulosomes Revealed by Comparative Genomics.</title>
        <authorList>
            <consortium name="DOE Joint Genome Institute"/>
            <person name="Haitjema C.H."/>
            <person name="Gilmore S.P."/>
            <person name="Henske J.K."/>
            <person name="Solomon K.V."/>
            <person name="De Groot R."/>
            <person name="Kuo A."/>
            <person name="Mondo S.J."/>
            <person name="Salamov A.A."/>
            <person name="Labutti K."/>
            <person name="Zhao Z."/>
            <person name="Chiniquy J."/>
            <person name="Barry K."/>
            <person name="Brewer H.M."/>
            <person name="Purvine S.O."/>
            <person name="Wright A.T."/>
            <person name="Boxma B."/>
            <person name="Van Alen T."/>
            <person name="Hackstein J.H."/>
            <person name="Baker S.E."/>
            <person name="Grigoriev I.V."/>
            <person name="O'Malley M.A."/>
        </authorList>
    </citation>
    <scope>NUCLEOTIDE SEQUENCE [LARGE SCALE GENOMIC DNA]</scope>
    <source>
        <strain evidence="2 3">S4</strain>
    </source>
</reference>
<evidence type="ECO:0000313" key="2">
    <source>
        <dbReference type="EMBL" id="ORX87980.1"/>
    </source>
</evidence>
<dbReference type="Proteomes" id="UP000193944">
    <property type="component" value="Unassembled WGS sequence"/>
</dbReference>
<feature type="region of interest" description="Disordered" evidence="1">
    <location>
        <begin position="42"/>
        <end position="72"/>
    </location>
</feature>
<proteinExistence type="predicted"/>
<feature type="compositionally biased region" description="Low complexity" evidence="1">
    <location>
        <begin position="42"/>
        <end position="65"/>
    </location>
</feature>
<dbReference type="EMBL" id="MCFG01000003">
    <property type="protein sequence ID" value="ORX87980.1"/>
    <property type="molecule type" value="Genomic_DNA"/>
</dbReference>
<accession>A0A1Y1XQE2</accession>